<dbReference type="EMBL" id="OC003514">
    <property type="protein sequence ID" value="CAD7263385.1"/>
    <property type="molecule type" value="Genomic_DNA"/>
</dbReference>
<gene>
    <name evidence="3" type="ORF">TSIB3V08_LOCUS7464</name>
</gene>
<feature type="domain" description="FATC" evidence="2">
    <location>
        <begin position="1"/>
        <end position="27"/>
    </location>
</feature>
<dbReference type="Pfam" id="PF02260">
    <property type="entry name" value="FATC"/>
    <property type="match status" value="1"/>
</dbReference>
<dbReference type="InterPro" id="IPR003152">
    <property type="entry name" value="FATC_dom"/>
</dbReference>
<feature type="transmembrane region" description="Helical" evidence="1">
    <location>
        <begin position="121"/>
        <end position="138"/>
    </location>
</feature>
<reference evidence="3" key="1">
    <citation type="submission" date="2020-11" db="EMBL/GenBank/DDBJ databases">
        <authorList>
            <person name="Tran Van P."/>
        </authorList>
    </citation>
    <scope>NUCLEOTIDE SEQUENCE</scope>
</reference>
<dbReference type="AlphaFoldDB" id="A0A7R9AZA5"/>
<keyword evidence="1" id="KW-0472">Membrane</keyword>
<accession>A0A7R9AZA5</accession>
<sequence length="278" mass="30791">MWVGTLVAAANSHDNLCRMDPSWHPWLKMDTNGFKVVFEKRNAIILKGDTFVALAVRSGKSVAVDWQTGLTMFALLCYLLLGLLLQSVAVHWQTGLTMFALLCYLLLGLLLRSVAVHRQTGLTMFALLGYLLLGQLLLNNLGRVIGASLYIFHVELEEVNPHFRGWRVENHLGKTTLSSPDRDSNLDLPVLSSRAQHDKRVSQLCRRGGSKTCNDIKPVELEEVNPHLRGGRVAKPFRKLPPPVHPTEIQTSISPSSAVELNTTSALANYATEAGFKT</sequence>
<feature type="transmembrane region" description="Helical" evidence="1">
    <location>
        <begin position="96"/>
        <end position="115"/>
    </location>
</feature>
<name>A0A7R9AZA5_TIMSH</name>
<proteinExistence type="predicted"/>
<dbReference type="PROSITE" id="PS51190">
    <property type="entry name" value="FATC"/>
    <property type="match status" value="1"/>
</dbReference>
<keyword evidence="1" id="KW-1133">Transmembrane helix</keyword>
<keyword evidence="1" id="KW-0812">Transmembrane</keyword>
<feature type="transmembrane region" description="Helical" evidence="1">
    <location>
        <begin position="66"/>
        <end position="84"/>
    </location>
</feature>
<evidence type="ECO:0000313" key="3">
    <source>
        <dbReference type="EMBL" id="CAD7263385.1"/>
    </source>
</evidence>
<organism evidence="3">
    <name type="scientific">Timema shepardi</name>
    <name type="common">Walking stick</name>
    <dbReference type="NCBI Taxonomy" id="629360"/>
    <lineage>
        <taxon>Eukaryota</taxon>
        <taxon>Metazoa</taxon>
        <taxon>Ecdysozoa</taxon>
        <taxon>Arthropoda</taxon>
        <taxon>Hexapoda</taxon>
        <taxon>Insecta</taxon>
        <taxon>Pterygota</taxon>
        <taxon>Neoptera</taxon>
        <taxon>Polyneoptera</taxon>
        <taxon>Phasmatodea</taxon>
        <taxon>Timematodea</taxon>
        <taxon>Timematoidea</taxon>
        <taxon>Timematidae</taxon>
        <taxon>Timema</taxon>
    </lineage>
</organism>
<evidence type="ECO:0000259" key="2">
    <source>
        <dbReference type="PROSITE" id="PS51190"/>
    </source>
</evidence>
<protein>
    <recommendedName>
        <fullName evidence="2">FATC domain-containing protein</fullName>
    </recommendedName>
</protein>
<evidence type="ECO:0000256" key="1">
    <source>
        <dbReference type="SAM" id="Phobius"/>
    </source>
</evidence>